<organism evidence="1 2">
    <name type="scientific">Champsocephalus gunnari</name>
    <name type="common">Mackerel icefish</name>
    <dbReference type="NCBI Taxonomy" id="52237"/>
    <lineage>
        <taxon>Eukaryota</taxon>
        <taxon>Metazoa</taxon>
        <taxon>Chordata</taxon>
        <taxon>Craniata</taxon>
        <taxon>Vertebrata</taxon>
        <taxon>Euteleostomi</taxon>
        <taxon>Actinopterygii</taxon>
        <taxon>Neopterygii</taxon>
        <taxon>Teleostei</taxon>
        <taxon>Neoteleostei</taxon>
        <taxon>Acanthomorphata</taxon>
        <taxon>Eupercaria</taxon>
        <taxon>Perciformes</taxon>
        <taxon>Notothenioidei</taxon>
        <taxon>Channichthyidae</taxon>
        <taxon>Champsocephalus</taxon>
    </lineage>
</organism>
<accession>A0AAN8ICH8</accession>
<dbReference type="AlphaFoldDB" id="A0AAN8ICH8"/>
<dbReference type="Proteomes" id="UP001331515">
    <property type="component" value="Unassembled WGS sequence"/>
</dbReference>
<keyword evidence="2" id="KW-1185">Reference proteome</keyword>
<protein>
    <submittedName>
        <fullName evidence="1">Uncharacterized protein</fullName>
    </submittedName>
</protein>
<evidence type="ECO:0000313" key="2">
    <source>
        <dbReference type="Proteomes" id="UP001331515"/>
    </source>
</evidence>
<comment type="caution">
    <text evidence="1">The sequence shown here is derived from an EMBL/GenBank/DDBJ whole genome shotgun (WGS) entry which is preliminary data.</text>
</comment>
<sequence>MMERQRRGGKQTSDAKRCDTVALMGESQTCLVPSKRLAVSRPGARQLVSQLKGQLGRGRSCQWKDELSFTQTQTWTFTSFVLLLGLSNAPQTQPVGLR</sequence>
<reference evidence="1 2" key="1">
    <citation type="journal article" date="2023" name="Mol. Biol. Evol.">
        <title>Genomics of Secondarily Temperate Adaptation in the Only Non-Antarctic Icefish.</title>
        <authorList>
            <person name="Rivera-Colon A.G."/>
            <person name="Rayamajhi N."/>
            <person name="Minhas B.F."/>
            <person name="Madrigal G."/>
            <person name="Bilyk K.T."/>
            <person name="Yoon V."/>
            <person name="Hune M."/>
            <person name="Gregory S."/>
            <person name="Cheng C.H.C."/>
            <person name="Catchen J.M."/>
        </authorList>
    </citation>
    <scope>NUCLEOTIDE SEQUENCE [LARGE SCALE GENOMIC DNA]</scope>
    <source>
        <tissue evidence="1">White muscle</tissue>
    </source>
</reference>
<proteinExistence type="predicted"/>
<name>A0AAN8ICH8_CHAGU</name>
<evidence type="ECO:0000313" key="1">
    <source>
        <dbReference type="EMBL" id="KAK5934554.1"/>
    </source>
</evidence>
<dbReference type="EMBL" id="JAURVH010001514">
    <property type="protein sequence ID" value="KAK5934554.1"/>
    <property type="molecule type" value="Genomic_DNA"/>
</dbReference>
<gene>
    <name evidence="1" type="ORF">CgunFtcFv8_014944</name>
</gene>